<dbReference type="Gene3D" id="1.10.10.10">
    <property type="entry name" value="Winged helix-like DNA-binding domain superfamily/Winged helix DNA-binding domain"/>
    <property type="match status" value="1"/>
</dbReference>
<dbReference type="Pfam" id="PF00891">
    <property type="entry name" value="Methyltransf_2"/>
    <property type="match status" value="1"/>
</dbReference>
<dbReference type="GO" id="GO:0008171">
    <property type="term" value="F:O-methyltransferase activity"/>
    <property type="evidence" value="ECO:0007669"/>
    <property type="project" value="InterPro"/>
</dbReference>
<keyword evidence="1 7" id="KW-0489">Methyltransferase</keyword>
<dbReference type="Proteomes" id="UP000807342">
    <property type="component" value="Unassembled WGS sequence"/>
</dbReference>
<keyword evidence="3" id="KW-0949">S-adenosyl-L-methionine</keyword>
<dbReference type="InterPro" id="IPR001077">
    <property type="entry name" value="COMT_C"/>
</dbReference>
<evidence type="ECO:0000256" key="4">
    <source>
        <dbReference type="SAM" id="MobiDB-lite"/>
    </source>
</evidence>
<dbReference type="SUPFAM" id="SSF46785">
    <property type="entry name" value="Winged helix' DNA-binding domain"/>
    <property type="match status" value="1"/>
</dbReference>
<dbReference type="InterPro" id="IPR012967">
    <property type="entry name" value="COMT_dimerisation"/>
</dbReference>
<evidence type="ECO:0000259" key="6">
    <source>
        <dbReference type="Pfam" id="PF08100"/>
    </source>
</evidence>
<evidence type="ECO:0000256" key="2">
    <source>
        <dbReference type="ARBA" id="ARBA00022679"/>
    </source>
</evidence>
<dbReference type="AlphaFoldDB" id="A0A9P5XDP9"/>
<evidence type="ECO:0000256" key="3">
    <source>
        <dbReference type="ARBA" id="ARBA00022691"/>
    </source>
</evidence>
<dbReference type="Gene3D" id="3.40.50.150">
    <property type="entry name" value="Vaccinia Virus protein VP39"/>
    <property type="match status" value="1"/>
</dbReference>
<evidence type="ECO:0000313" key="8">
    <source>
        <dbReference type="Proteomes" id="UP000807342"/>
    </source>
</evidence>
<reference evidence="7" key="1">
    <citation type="submission" date="2020-11" db="EMBL/GenBank/DDBJ databases">
        <authorList>
            <consortium name="DOE Joint Genome Institute"/>
            <person name="Ahrendt S."/>
            <person name="Riley R."/>
            <person name="Andreopoulos W."/>
            <person name="Labutti K."/>
            <person name="Pangilinan J."/>
            <person name="Ruiz-Duenas F.J."/>
            <person name="Barrasa J.M."/>
            <person name="Sanchez-Garcia M."/>
            <person name="Camarero S."/>
            <person name="Miyauchi S."/>
            <person name="Serrano A."/>
            <person name="Linde D."/>
            <person name="Babiker R."/>
            <person name="Drula E."/>
            <person name="Ayuso-Fernandez I."/>
            <person name="Pacheco R."/>
            <person name="Padilla G."/>
            <person name="Ferreira P."/>
            <person name="Barriuso J."/>
            <person name="Kellner H."/>
            <person name="Castanera R."/>
            <person name="Alfaro M."/>
            <person name="Ramirez L."/>
            <person name="Pisabarro A.G."/>
            <person name="Kuo A."/>
            <person name="Tritt A."/>
            <person name="Lipzen A."/>
            <person name="He G."/>
            <person name="Yan M."/>
            <person name="Ng V."/>
            <person name="Cullen D."/>
            <person name="Martin F."/>
            <person name="Rosso M.-N."/>
            <person name="Henrissat B."/>
            <person name="Hibbett D."/>
            <person name="Martinez A.T."/>
            <person name="Grigoriev I.V."/>
        </authorList>
    </citation>
    <scope>NUCLEOTIDE SEQUENCE</scope>
    <source>
        <strain evidence="7">MF-IS2</strain>
    </source>
</reference>
<organism evidence="7 8">
    <name type="scientific">Macrolepiota fuliginosa MF-IS2</name>
    <dbReference type="NCBI Taxonomy" id="1400762"/>
    <lineage>
        <taxon>Eukaryota</taxon>
        <taxon>Fungi</taxon>
        <taxon>Dikarya</taxon>
        <taxon>Basidiomycota</taxon>
        <taxon>Agaricomycotina</taxon>
        <taxon>Agaricomycetes</taxon>
        <taxon>Agaricomycetidae</taxon>
        <taxon>Agaricales</taxon>
        <taxon>Agaricineae</taxon>
        <taxon>Agaricaceae</taxon>
        <taxon>Macrolepiota</taxon>
    </lineage>
</organism>
<gene>
    <name evidence="7" type="ORF">P691DRAFT_790922</name>
</gene>
<comment type="caution">
    <text evidence="7">The sequence shown here is derived from an EMBL/GenBank/DDBJ whole genome shotgun (WGS) entry which is preliminary data.</text>
</comment>
<sequence>MNGSISNISSLVAIIASAAGDIESYYKTSTSKPGVPSLDDTDPHPLDNAIYPPTVRHAVQVLEGACAQLCATVASPGSTLLNRFLSAYQPTCISVALRGCIADVLLAEPTGMPVSEISKRCGVEEQKLGRVLRLLCSHHIFREVRKDVFANNRLSMQLLSSNPISSIGLHLADEPGNKAASFLTETLLDPEWGPSYAPELSAFNRSTGYTHPLWLYFEGKDSKKGAEQGARFARGMIGWNNSISAEAIVTDFPWAKLPKGAIVNDVGGGWGNIAMQLYRRYPNLNMKLQDLPERIRQARNEAWPKECPEAIADSRIEFRSIDLLQESPIQNCDIYLLKNVIHSWSNDAAVKALENIRKAMSPASRLLVYEYIIQNTNRVPVNESEFQQAPLPLLPNFGAGRIRQYYLDLAVMALTNSGERRLDDYIRLATAAGLKLVDVWDLGEMGVMEFAVEALMGT</sequence>
<feature type="domain" description="O-methyltransferase C-terminal" evidence="5">
    <location>
        <begin position="223"/>
        <end position="433"/>
    </location>
</feature>
<accession>A0A9P5XDP9</accession>
<dbReference type="InterPro" id="IPR029063">
    <property type="entry name" value="SAM-dependent_MTases_sf"/>
</dbReference>
<feature type="domain" description="O-methyltransferase dimerisation" evidence="6">
    <location>
        <begin position="87"/>
        <end position="160"/>
    </location>
</feature>
<dbReference type="GO" id="GO:0032259">
    <property type="term" value="P:methylation"/>
    <property type="evidence" value="ECO:0007669"/>
    <property type="project" value="UniProtKB-KW"/>
</dbReference>
<dbReference type="Pfam" id="PF08100">
    <property type="entry name" value="Dimerisation"/>
    <property type="match status" value="1"/>
</dbReference>
<dbReference type="InterPro" id="IPR016461">
    <property type="entry name" value="COMT-like"/>
</dbReference>
<dbReference type="InterPro" id="IPR036390">
    <property type="entry name" value="WH_DNA-bd_sf"/>
</dbReference>
<feature type="region of interest" description="Disordered" evidence="4">
    <location>
        <begin position="27"/>
        <end position="47"/>
    </location>
</feature>
<proteinExistence type="predicted"/>
<evidence type="ECO:0000259" key="5">
    <source>
        <dbReference type="Pfam" id="PF00891"/>
    </source>
</evidence>
<evidence type="ECO:0000313" key="7">
    <source>
        <dbReference type="EMBL" id="KAF9449478.1"/>
    </source>
</evidence>
<name>A0A9P5XDP9_9AGAR</name>
<dbReference type="PROSITE" id="PS51683">
    <property type="entry name" value="SAM_OMT_II"/>
    <property type="match status" value="1"/>
</dbReference>
<keyword evidence="8" id="KW-1185">Reference proteome</keyword>
<evidence type="ECO:0000256" key="1">
    <source>
        <dbReference type="ARBA" id="ARBA00022603"/>
    </source>
</evidence>
<dbReference type="PANTHER" id="PTHR43712">
    <property type="entry name" value="PUTATIVE (AFU_ORTHOLOGUE AFUA_4G14580)-RELATED"/>
    <property type="match status" value="1"/>
</dbReference>
<dbReference type="SUPFAM" id="SSF53335">
    <property type="entry name" value="S-adenosyl-L-methionine-dependent methyltransferases"/>
    <property type="match status" value="1"/>
</dbReference>
<dbReference type="PANTHER" id="PTHR43712:SF2">
    <property type="entry name" value="O-METHYLTRANSFERASE CICE"/>
    <property type="match status" value="1"/>
</dbReference>
<keyword evidence="2" id="KW-0808">Transferase</keyword>
<dbReference type="EMBL" id="MU151129">
    <property type="protein sequence ID" value="KAF9449478.1"/>
    <property type="molecule type" value="Genomic_DNA"/>
</dbReference>
<dbReference type="InterPro" id="IPR036388">
    <property type="entry name" value="WH-like_DNA-bd_sf"/>
</dbReference>
<dbReference type="OrthoDB" id="1606438at2759"/>
<protein>
    <submittedName>
        <fullName evidence="7">S-adenosyl-L-methionine-dependent methyltransferase</fullName>
    </submittedName>
</protein>